<reference evidence="3" key="2">
    <citation type="submission" date="2025-08" db="UniProtKB">
        <authorList>
            <consortium name="Ensembl"/>
        </authorList>
    </citation>
    <scope>IDENTIFICATION</scope>
</reference>
<dbReference type="InParanoid" id="H3CAR1"/>
<keyword evidence="2" id="KW-0472">Membrane</keyword>
<dbReference type="STRING" id="99883.ENSTNIP00000005333"/>
<evidence type="ECO:0000313" key="3">
    <source>
        <dbReference type="Ensembl" id="ENSTNIP00000005333.1"/>
    </source>
</evidence>
<keyword evidence="4" id="KW-1185">Reference proteome</keyword>
<dbReference type="PANTHER" id="PTHR47276">
    <property type="entry name" value="ANKYRIN REPEAT DOMAIN-CONTAINING PROTEIN 22"/>
    <property type="match status" value="1"/>
</dbReference>
<dbReference type="Proteomes" id="UP000007303">
    <property type="component" value="Unassembled WGS sequence"/>
</dbReference>
<keyword evidence="2" id="KW-0812">Transmembrane</keyword>
<proteinExistence type="predicted"/>
<dbReference type="AlphaFoldDB" id="H3CAR1"/>
<dbReference type="InterPro" id="IPR002110">
    <property type="entry name" value="Ankyrin_rpt"/>
</dbReference>
<feature type="repeat" description="ANK" evidence="1">
    <location>
        <begin position="136"/>
        <end position="168"/>
    </location>
</feature>
<dbReference type="SMART" id="SM00248">
    <property type="entry name" value="ANK"/>
    <property type="match status" value="2"/>
</dbReference>
<dbReference type="PROSITE" id="PS50088">
    <property type="entry name" value="ANK_REPEAT"/>
    <property type="match status" value="2"/>
</dbReference>
<dbReference type="OMA" id="CINVQDG"/>
<accession>H3CAR1</accession>
<feature type="repeat" description="ANK" evidence="1">
    <location>
        <begin position="39"/>
        <end position="71"/>
    </location>
</feature>
<feature type="transmembrane region" description="Helical" evidence="2">
    <location>
        <begin position="87"/>
        <end position="107"/>
    </location>
</feature>
<reference evidence="3" key="3">
    <citation type="submission" date="2025-09" db="UniProtKB">
        <authorList>
            <consortium name="Ensembl"/>
        </authorList>
    </citation>
    <scope>IDENTIFICATION</scope>
</reference>
<protein>
    <submittedName>
        <fullName evidence="3">Ankyrin repeat domain 22</fullName>
    </submittedName>
</protein>
<dbReference type="Ensembl" id="ENSTNIT00000005479.1">
    <property type="protein sequence ID" value="ENSTNIP00000005333.1"/>
    <property type="gene ID" value="ENSTNIG00000002772.1"/>
</dbReference>
<dbReference type="Pfam" id="PF12796">
    <property type="entry name" value="Ank_2"/>
    <property type="match status" value="2"/>
</dbReference>
<dbReference type="PANTHER" id="PTHR47276:SF1">
    <property type="entry name" value="ANKYRIN REPEAT DOMAIN-CONTAINING PROTEIN 22"/>
    <property type="match status" value="1"/>
</dbReference>
<dbReference type="PROSITE" id="PS50297">
    <property type="entry name" value="ANK_REP_REGION"/>
    <property type="match status" value="2"/>
</dbReference>
<dbReference type="Gene3D" id="1.25.40.20">
    <property type="entry name" value="Ankyrin repeat-containing domain"/>
    <property type="match status" value="2"/>
</dbReference>
<name>H3CAR1_TETNG</name>
<evidence type="ECO:0000256" key="2">
    <source>
        <dbReference type="SAM" id="Phobius"/>
    </source>
</evidence>
<dbReference type="GeneTree" id="ENSGT00390000009005"/>
<keyword evidence="1" id="KW-0040">ANK repeat</keyword>
<dbReference type="InterPro" id="IPR042802">
    <property type="entry name" value="ANR22"/>
</dbReference>
<sequence>MGLVYSQPACRSAYAGDVQGLFAVLSEDPSQLNAPDGHSGDTPLIAACRRGNLRAVQYLLDNGADVRASNKKRRTALHYVSRRTFSLLDYLMIAVLMPVLLLGYFILGSSQKQRQTVALMQVVLSSDVDVNAIDYKGNTALHYVCQRKSQRLVPLLLQEEASVHVRNEDGETPLDIATRLKFNNIVNMLKKAA</sequence>
<keyword evidence="2" id="KW-1133">Transmembrane helix</keyword>
<reference evidence="4" key="1">
    <citation type="journal article" date="2004" name="Nature">
        <title>Genome duplication in the teleost fish Tetraodon nigroviridis reveals the early vertebrate proto-karyotype.</title>
        <authorList>
            <person name="Jaillon O."/>
            <person name="Aury J.-M."/>
            <person name="Brunet F."/>
            <person name="Petit J.-L."/>
            <person name="Stange-Thomann N."/>
            <person name="Mauceli E."/>
            <person name="Bouneau L."/>
            <person name="Fischer C."/>
            <person name="Ozouf-Costaz C."/>
            <person name="Bernot A."/>
            <person name="Nicaud S."/>
            <person name="Jaffe D."/>
            <person name="Fisher S."/>
            <person name="Lutfalla G."/>
            <person name="Dossat C."/>
            <person name="Segurens B."/>
            <person name="Dasilva C."/>
            <person name="Salanoubat M."/>
            <person name="Levy M."/>
            <person name="Boudet N."/>
            <person name="Castellano S."/>
            <person name="Anthouard V."/>
            <person name="Jubin C."/>
            <person name="Castelli V."/>
            <person name="Katinka M."/>
            <person name="Vacherie B."/>
            <person name="Biemont C."/>
            <person name="Skalli Z."/>
            <person name="Cattolico L."/>
            <person name="Poulain J."/>
            <person name="De Berardinis V."/>
            <person name="Cruaud C."/>
            <person name="Duprat S."/>
            <person name="Brottier P."/>
            <person name="Coutanceau J.-P."/>
            <person name="Gouzy J."/>
            <person name="Parra G."/>
            <person name="Lardier G."/>
            <person name="Chapple C."/>
            <person name="McKernan K.J."/>
            <person name="McEwan P."/>
            <person name="Bosak S."/>
            <person name="Kellis M."/>
            <person name="Volff J.-N."/>
            <person name="Guigo R."/>
            <person name="Zody M.C."/>
            <person name="Mesirov J."/>
            <person name="Lindblad-Toh K."/>
            <person name="Birren B."/>
            <person name="Nusbaum C."/>
            <person name="Kahn D."/>
            <person name="Robinson-Rechavi M."/>
            <person name="Laudet V."/>
            <person name="Schachter V."/>
            <person name="Quetier F."/>
            <person name="Saurin W."/>
            <person name="Scarpelli C."/>
            <person name="Wincker P."/>
            <person name="Lander E.S."/>
            <person name="Weissenbach J."/>
            <person name="Roest Crollius H."/>
        </authorList>
    </citation>
    <scope>NUCLEOTIDE SEQUENCE [LARGE SCALE GENOMIC DNA]</scope>
</reference>
<dbReference type="SUPFAM" id="SSF48403">
    <property type="entry name" value="Ankyrin repeat"/>
    <property type="match status" value="1"/>
</dbReference>
<dbReference type="HOGENOM" id="CLU_121978_0_0_1"/>
<evidence type="ECO:0000256" key="1">
    <source>
        <dbReference type="PROSITE-ProRule" id="PRU00023"/>
    </source>
</evidence>
<evidence type="ECO:0000313" key="4">
    <source>
        <dbReference type="Proteomes" id="UP000007303"/>
    </source>
</evidence>
<organism evidence="3 4">
    <name type="scientific">Tetraodon nigroviridis</name>
    <name type="common">Spotted green pufferfish</name>
    <name type="synonym">Chelonodon nigroviridis</name>
    <dbReference type="NCBI Taxonomy" id="99883"/>
    <lineage>
        <taxon>Eukaryota</taxon>
        <taxon>Metazoa</taxon>
        <taxon>Chordata</taxon>
        <taxon>Craniata</taxon>
        <taxon>Vertebrata</taxon>
        <taxon>Euteleostomi</taxon>
        <taxon>Actinopterygii</taxon>
        <taxon>Neopterygii</taxon>
        <taxon>Teleostei</taxon>
        <taxon>Neoteleostei</taxon>
        <taxon>Acanthomorphata</taxon>
        <taxon>Eupercaria</taxon>
        <taxon>Tetraodontiformes</taxon>
        <taxon>Tetradontoidea</taxon>
        <taxon>Tetraodontidae</taxon>
        <taxon>Tetraodon</taxon>
    </lineage>
</organism>
<dbReference type="InterPro" id="IPR036770">
    <property type="entry name" value="Ankyrin_rpt-contain_sf"/>
</dbReference>